<evidence type="ECO:0000313" key="1">
    <source>
        <dbReference type="EMBL" id="VEL08615.1"/>
    </source>
</evidence>
<name>A0A448WCT2_9PLAT</name>
<evidence type="ECO:0000313" key="2">
    <source>
        <dbReference type="Proteomes" id="UP000784294"/>
    </source>
</evidence>
<keyword evidence="2" id="KW-1185">Reference proteome</keyword>
<dbReference type="EMBL" id="CAAALY010004370">
    <property type="protein sequence ID" value="VEL08615.1"/>
    <property type="molecule type" value="Genomic_DNA"/>
</dbReference>
<proteinExistence type="predicted"/>
<gene>
    <name evidence="1" type="ORF">PXEA_LOCUS2055</name>
</gene>
<protein>
    <submittedName>
        <fullName evidence="1">Uncharacterized protein</fullName>
    </submittedName>
</protein>
<reference evidence="1" key="1">
    <citation type="submission" date="2018-11" db="EMBL/GenBank/DDBJ databases">
        <authorList>
            <consortium name="Pathogen Informatics"/>
        </authorList>
    </citation>
    <scope>NUCLEOTIDE SEQUENCE</scope>
</reference>
<comment type="caution">
    <text evidence="1">The sequence shown here is derived from an EMBL/GenBank/DDBJ whole genome shotgun (WGS) entry which is preliminary data.</text>
</comment>
<sequence length="112" mass="12460">MNTTACPSICVYSPLLRLGFLTEHTPFHSHSPRSSSPVPRSNLLHSWALRQFPVCPPAHPDSEHVAIGIPEGCICWPTPAMVRFLRTTLLYPPFTTELGHSRPHGRVNTIPD</sequence>
<dbReference type="Proteomes" id="UP000784294">
    <property type="component" value="Unassembled WGS sequence"/>
</dbReference>
<dbReference type="AlphaFoldDB" id="A0A448WCT2"/>
<organism evidence="1 2">
    <name type="scientific">Protopolystoma xenopodis</name>
    <dbReference type="NCBI Taxonomy" id="117903"/>
    <lineage>
        <taxon>Eukaryota</taxon>
        <taxon>Metazoa</taxon>
        <taxon>Spiralia</taxon>
        <taxon>Lophotrochozoa</taxon>
        <taxon>Platyhelminthes</taxon>
        <taxon>Monogenea</taxon>
        <taxon>Polyopisthocotylea</taxon>
        <taxon>Polystomatidea</taxon>
        <taxon>Polystomatidae</taxon>
        <taxon>Protopolystoma</taxon>
    </lineage>
</organism>
<accession>A0A448WCT2</accession>